<evidence type="ECO:0000313" key="12">
    <source>
        <dbReference type="EMBL" id="KAJ8614492.1"/>
    </source>
</evidence>
<keyword evidence="4 9" id="KW-0812">Transmembrane</keyword>
<feature type="transmembrane region" description="Helical" evidence="9">
    <location>
        <begin position="916"/>
        <end position="939"/>
    </location>
</feature>
<feature type="transmembrane region" description="Helical" evidence="9">
    <location>
        <begin position="575"/>
        <end position="594"/>
    </location>
</feature>
<gene>
    <name evidence="12" type="ORF">CTAYLR_000748</name>
</gene>
<feature type="transmembrane region" description="Helical" evidence="9">
    <location>
        <begin position="453"/>
        <end position="475"/>
    </location>
</feature>
<evidence type="ECO:0000256" key="8">
    <source>
        <dbReference type="SAM" id="MobiDB-lite"/>
    </source>
</evidence>
<dbReference type="EMBL" id="JAQMWT010000005">
    <property type="protein sequence ID" value="KAJ8614492.1"/>
    <property type="molecule type" value="Genomic_DNA"/>
</dbReference>
<feature type="region of interest" description="Disordered" evidence="8">
    <location>
        <begin position="960"/>
        <end position="1044"/>
    </location>
</feature>
<feature type="transmembrane region" description="Helical" evidence="9">
    <location>
        <begin position="600"/>
        <end position="620"/>
    </location>
</feature>
<comment type="subcellular location">
    <subcellularLocation>
        <location evidence="1">Membrane</location>
        <topology evidence="1">Multi-pass membrane protein</topology>
    </subcellularLocation>
</comment>
<evidence type="ECO:0000313" key="13">
    <source>
        <dbReference type="Proteomes" id="UP001230188"/>
    </source>
</evidence>
<feature type="transmembrane region" description="Helical" evidence="9">
    <location>
        <begin position="632"/>
        <end position="651"/>
    </location>
</feature>
<keyword evidence="13" id="KW-1185">Reference proteome</keyword>
<dbReference type="PANTHER" id="PTHR20772:SF2">
    <property type="entry name" value="PROTEIN FMP42"/>
    <property type="match status" value="1"/>
</dbReference>
<evidence type="ECO:0000256" key="10">
    <source>
        <dbReference type="SAM" id="SignalP"/>
    </source>
</evidence>
<dbReference type="InterPro" id="IPR027372">
    <property type="entry name" value="Phytase-like_dom"/>
</dbReference>
<feature type="transmembrane region" description="Helical" evidence="9">
    <location>
        <begin position="797"/>
        <end position="814"/>
    </location>
</feature>
<evidence type="ECO:0000256" key="7">
    <source>
        <dbReference type="ARBA" id="ARBA00023136"/>
    </source>
</evidence>
<proteinExistence type="inferred from homology"/>
<feature type="compositionally biased region" description="Acidic residues" evidence="8">
    <location>
        <begin position="994"/>
        <end position="1009"/>
    </location>
</feature>
<evidence type="ECO:0000256" key="4">
    <source>
        <dbReference type="ARBA" id="ARBA00022692"/>
    </source>
</evidence>
<feature type="compositionally biased region" description="Basic and acidic residues" evidence="8">
    <location>
        <begin position="964"/>
        <end position="993"/>
    </location>
</feature>
<evidence type="ECO:0000256" key="5">
    <source>
        <dbReference type="ARBA" id="ARBA00022970"/>
    </source>
</evidence>
<keyword evidence="10" id="KW-0732">Signal</keyword>
<protein>
    <recommendedName>
        <fullName evidence="11">Phytase-like domain-containing protein</fullName>
    </recommendedName>
</protein>
<evidence type="ECO:0000256" key="6">
    <source>
        <dbReference type="ARBA" id="ARBA00022989"/>
    </source>
</evidence>
<dbReference type="GO" id="GO:0006865">
    <property type="term" value="P:amino acid transport"/>
    <property type="evidence" value="ECO:0007669"/>
    <property type="project" value="UniProtKB-KW"/>
</dbReference>
<evidence type="ECO:0000259" key="11">
    <source>
        <dbReference type="Pfam" id="PF13449"/>
    </source>
</evidence>
<feature type="chain" id="PRO_5042075676" description="Phytase-like domain-containing protein" evidence="10">
    <location>
        <begin position="19"/>
        <end position="1119"/>
    </location>
</feature>
<dbReference type="SUPFAM" id="SSF103473">
    <property type="entry name" value="MFS general substrate transporter"/>
    <property type="match status" value="1"/>
</dbReference>
<dbReference type="InterPro" id="IPR036259">
    <property type="entry name" value="MFS_trans_sf"/>
</dbReference>
<evidence type="ECO:0000256" key="2">
    <source>
        <dbReference type="ARBA" id="ARBA00006595"/>
    </source>
</evidence>
<name>A0AAD7URP8_9STRA</name>
<reference evidence="12" key="1">
    <citation type="submission" date="2023-01" db="EMBL/GenBank/DDBJ databases">
        <title>Metagenome sequencing of chrysophaentin producing Chrysophaeum taylorii.</title>
        <authorList>
            <person name="Davison J."/>
            <person name="Bewley C."/>
        </authorList>
    </citation>
    <scope>NUCLEOTIDE SEQUENCE</scope>
    <source>
        <strain evidence="12">NIES-1699</strain>
    </source>
</reference>
<feature type="compositionally biased region" description="Acidic residues" evidence="8">
    <location>
        <begin position="1078"/>
        <end position="1091"/>
    </location>
</feature>
<keyword evidence="7 9" id="KW-0472">Membrane</keyword>
<evidence type="ECO:0000256" key="9">
    <source>
        <dbReference type="SAM" id="Phobius"/>
    </source>
</evidence>
<feature type="signal peptide" evidence="10">
    <location>
        <begin position="1"/>
        <end position="18"/>
    </location>
</feature>
<feature type="transmembrane region" description="Helical" evidence="9">
    <location>
        <begin position="886"/>
        <end position="904"/>
    </location>
</feature>
<comment type="caution">
    <text evidence="12">The sequence shown here is derived from an EMBL/GenBank/DDBJ whole genome shotgun (WGS) entry which is preliminary data.</text>
</comment>
<feature type="transmembrane region" description="Helical" evidence="9">
    <location>
        <begin position="546"/>
        <end position="568"/>
    </location>
</feature>
<feature type="region of interest" description="Disordered" evidence="8">
    <location>
        <begin position="1059"/>
        <end position="1119"/>
    </location>
</feature>
<feature type="domain" description="Phytase-like" evidence="11">
    <location>
        <begin position="41"/>
        <end position="396"/>
    </location>
</feature>
<feature type="transmembrane region" description="Helical" evidence="9">
    <location>
        <begin position="671"/>
        <end position="691"/>
    </location>
</feature>
<dbReference type="InterPro" id="IPR052599">
    <property type="entry name" value="SLC43A_AATransporter"/>
</dbReference>
<sequence length="1119" mass="123220">MVARRLGFSAMAAGTVLSQLAASLELTRIGEILVDNDPLGIKGISGVCYDGTYYYGVDDERPYIFAFDLNFDASAYDVLNRTHVKEDGTKFEDCTVQTTSSARPRLWTVSEINDMKYDGSRDVEPIYFGLTIDEPGEDDETNLRRSDLTQDRCARDSPPIVTFLAFDLDAPGSRVGPSEELLLPHADFHYGRTFYNRDWRKCDGSRPYRGLQGSSISPSGARLLAAEEAALYQDDRPPTYYDGSKTRILLYDVIDADAGVGGVTLTKTLNYYVEPLHERPPRPWSTAWSGITGVVALEDDHFLVLEVSFVKGKRTRARIFELTPDAVAGAPDVTDCRKLESHDCGSDDTLVSKRLVLDMKDIDFNFVDTDDTLEWDGITMGETLADGTPTLVLANDVDGASSQRLDGRGTRPIDSSGDKTDGTVFAMFALNASGFSEYSSDFVPTKRSAPKSLVVLGTTIVAAAFVAFFAAMWYFGLSKLRRRVLFFPAQVEEPRMIKLVAGLLRSFFFGGLAFGWPAMQIIARQRGLYGHLCVCGVECSNMRASFALVGAVGFVLTIGSQLLWGMCLDQLGPKVTSTTGLLVVAVGFFTLACMNEKEVLFLLGWSFLAVGGGAVHVANFHIQNLFPNARNAVSGAFSMALVGSALIFPILQLNLQRFTSAKTFKFVTWNLGNVCLGFCAHAFCAQPWVAYPKPKMQKRKKRMQQASPTPSCCQEQYATSTSPCLSLASKLCAYKPTNNLHALSLRDQLTTFEFIAEALYFSFSMLLIQLYLATISNQLVYKGDRTFSTLPHERTDSVYTKMAGFFHGFGGLWFPFNACLLEDASIAIAIVVQCVFSLVFHLVLLVPNLPVAVVAMVAHAGARYLLYCIHSAYIARVFGLKNFVKLNGITCLAAGVVGFLSYPLQLNVIFWLNGNYTIQNISGAALSIVLMLFPLILAIKPECKRAPRAPNALPLANAPVASKSAERDLEGQEVDTKESDEQLREKQRKLKLEEDLEDEDDDDDDEEEGIMVQGYKGPEPDDFDETGSDPRAHVDEDDNEDIKSDGLQDLEDHEIGVAAPLPAEGTGLPEIELHKWDDDDNDDNNNFDETGENGIMDFPETAQGLKLPRDDEEEAPSLD</sequence>
<dbReference type="Pfam" id="PF13449">
    <property type="entry name" value="Phytase-like"/>
    <property type="match status" value="1"/>
</dbReference>
<feature type="compositionally biased region" description="Acidic residues" evidence="8">
    <location>
        <begin position="1110"/>
        <end position="1119"/>
    </location>
</feature>
<comment type="similarity">
    <text evidence="2">Belongs to the SLC43A transporter (TC 2.A.1.44) family.</text>
</comment>
<dbReference type="Gene3D" id="1.20.1250.20">
    <property type="entry name" value="MFS general substrate transporter like domains"/>
    <property type="match status" value="1"/>
</dbReference>
<accession>A0AAD7URP8</accession>
<dbReference type="GO" id="GO:0016020">
    <property type="term" value="C:membrane"/>
    <property type="evidence" value="ECO:0007669"/>
    <property type="project" value="UniProtKB-SubCell"/>
</dbReference>
<keyword evidence="6 9" id="KW-1133">Transmembrane helix</keyword>
<keyword evidence="5" id="KW-0029">Amino-acid transport</keyword>
<dbReference type="Proteomes" id="UP001230188">
    <property type="component" value="Unassembled WGS sequence"/>
</dbReference>
<keyword evidence="3" id="KW-0813">Transport</keyword>
<dbReference type="AlphaFoldDB" id="A0AAD7URP8"/>
<feature type="transmembrane region" description="Helical" evidence="9">
    <location>
        <begin position="754"/>
        <end position="777"/>
    </location>
</feature>
<evidence type="ECO:0000256" key="3">
    <source>
        <dbReference type="ARBA" id="ARBA00022448"/>
    </source>
</evidence>
<organism evidence="12 13">
    <name type="scientific">Chrysophaeum taylorii</name>
    <dbReference type="NCBI Taxonomy" id="2483200"/>
    <lineage>
        <taxon>Eukaryota</taxon>
        <taxon>Sar</taxon>
        <taxon>Stramenopiles</taxon>
        <taxon>Ochrophyta</taxon>
        <taxon>Pelagophyceae</taxon>
        <taxon>Pelagomonadales</taxon>
        <taxon>Pelagomonadaceae</taxon>
        <taxon>Chrysophaeum</taxon>
    </lineage>
</organism>
<feature type="transmembrane region" description="Helical" evidence="9">
    <location>
        <begin position="826"/>
        <end position="846"/>
    </location>
</feature>
<dbReference type="PANTHER" id="PTHR20772">
    <property type="entry name" value="PROTEIN FMP42"/>
    <property type="match status" value="1"/>
</dbReference>
<evidence type="ECO:0000256" key="1">
    <source>
        <dbReference type="ARBA" id="ARBA00004141"/>
    </source>
</evidence>